<keyword evidence="1" id="KW-0812">Transmembrane</keyword>
<evidence type="ECO:0000256" key="1">
    <source>
        <dbReference type="SAM" id="Phobius"/>
    </source>
</evidence>
<feature type="transmembrane region" description="Helical" evidence="1">
    <location>
        <begin position="90"/>
        <end position="110"/>
    </location>
</feature>
<dbReference type="OrthoDB" id="6500128at2759"/>
<feature type="non-terminal residue" evidence="3">
    <location>
        <position position="171"/>
    </location>
</feature>
<organism evidence="3 4">
    <name type="scientific">Coemansia spiralis</name>
    <dbReference type="NCBI Taxonomy" id="417178"/>
    <lineage>
        <taxon>Eukaryota</taxon>
        <taxon>Fungi</taxon>
        <taxon>Fungi incertae sedis</taxon>
        <taxon>Zoopagomycota</taxon>
        <taxon>Kickxellomycotina</taxon>
        <taxon>Kickxellomycetes</taxon>
        <taxon>Kickxellales</taxon>
        <taxon>Kickxellaceae</taxon>
        <taxon>Coemansia</taxon>
    </lineage>
</organism>
<evidence type="ECO:0000313" key="4">
    <source>
        <dbReference type="Proteomes" id="UP001151516"/>
    </source>
</evidence>
<keyword evidence="1" id="KW-1133">Transmembrane helix</keyword>
<comment type="caution">
    <text evidence="3">The sequence shown here is derived from an EMBL/GenBank/DDBJ whole genome shotgun (WGS) entry which is preliminary data.</text>
</comment>
<sequence>MWNWVACALLHGVLVLTNLDPSSKSLLNQVYQQCAYSQARYLYKLRKLRQVTFDDIWPLPERFRLRTAYSEFKYNTDESYFLVRAVVRMMWRPMIPVYIVGLLFQFIPLIKLRLNSKVMHNVEDFTNYSMSMIAADVLRIVIVQFLDSQQDIVRQFINKEMTRVDMAIDLE</sequence>
<accession>A0A9W8L007</accession>
<protein>
    <recommendedName>
        <fullName evidence="5">Anoctamin</fullName>
    </recommendedName>
</protein>
<feature type="chain" id="PRO_5040908099" description="Anoctamin" evidence="2">
    <location>
        <begin position="26"/>
        <end position="171"/>
    </location>
</feature>
<keyword evidence="1" id="KW-0472">Membrane</keyword>
<dbReference type="EMBL" id="JANBTX010000530">
    <property type="protein sequence ID" value="KAJ2681873.1"/>
    <property type="molecule type" value="Genomic_DNA"/>
</dbReference>
<proteinExistence type="predicted"/>
<reference evidence="3" key="1">
    <citation type="submission" date="2022-07" db="EMBL/GenBank/DDBJ databases">
        <title>Phylogenomic reconstructions and comparative analyses of Kickxellomycotina fungi.</title>
        <authorList>
            <person name="Reynolds N.K."/>
            <person name="Stajich J.E."/>
            <person name="Barry K."/>
            <person name="Grigoriev I.V."/>
            <person name="Crous P."/>
            <person name="Smith M.E."/>
        </authorList>
    </citation>
    <scope>NUCLEOTIDE SEQUENCE</scope>
    <source>
        <strain evidence="3">CBS 109367</strain>
    </source>
</reference>
<dbReference type="AlphaFoldDB" id="A0A9W8L007"/>
<name>A0A9W8L007_9FUNG</name>
<evidence type="ECO:0000256" key="2">
    <source>
        <dbReference type="SAM" id="SignalP"/>
    </source>
</evidence>
<feature type="signal peptide" evidence="2">
    <location>
        <begin position="1"/>
        <end position="25"/>
    </location>
</feature>
<evidence type="ECO:0000313" key="3">
    <source>
        <dbReference type="EMBL" id="KAJ2681873.1"/>
    </source>
</evidence>
<dbReference type="Proteomes" id="UP001151516">
    <property type="component" value="Unassembled WGS sequence"/>
</dbReference>
<evidence type="ECO:0008006" key="5">
    <source>
        <dbReference type="Google" id="ProtNLM"/>
    </source>
</evidence>
<keyword evidence="2" id="KW-0732">Signal</keyword>
<gene>
    <name evidence="3" type="ORF">IWW39_006208</name>
</gene>
<keyword evidence="4" id="KW-1185">Reference proteome</keyword>